<feature type="domain" description="DUF5077" evidence="1">
    <location>
        <begin position="28"/>
        <end position="150"/>
    </location>
</feature>
<dbReference type="Pfam" id="PF16871">
    <property type="entry name" value="DUF5077"/>
    <property type="match status" value="1"/>
</dbReference>
<accession>A0A2U2B7F2</accession>
<gene>
    <name evidence="2" type="ORF">DDZ16_12845</name>
</gene>
<keyword evidence="3" id="KW-1185">Reference proteome</keyword>
<dbReference type="Pfam" id="PF11958">
    <property type="entry name" value="DUF3472"/>
    <property type="match status" value="1"/>
</dbReference>
<dbReference type="EMBL" id="QEWP01000010">
    <property type="protein sequence ID" value="PWD98976.1"/>
    <property type="molecule type" value="Genomic_DNA"/>
</dbReference>
<dbReference type="InterPro" id="IPR031712">
    <property type="entry name" value="DUF5077"/>
</dbReference>
<dbReference type="AlphaFoldDB" id="A0A2U2B7F2"/>
<comment type="caution">
    <text evidence="2">The sequence shown here is derived from an EMBL/GenBank/DDBJ whole genome shotgun (WGS) entry which is preliminary data.</text>
</comment>
<dbReference type="Proteomes" id="UP000244956">
    <property type="component" value="Unassembled WGS sequence"/>
</dbReference>
<dbReference type="InterPro" id="IPR021862">
    <property type="entry name" value="DUF3472"/>
</dbReference>
<evidence type="ECO:0000313" key="3">
    <source>
        <dbReference type="Proteomes" id="UP000244956"/>
    </source>
</evidence>
<proteinExistence type="predicted"/>
<sequence>MIACACSEDEPKAEKKPDIQQIEDGIFIPTTGNSWIVNQYRKSSHLITEDGVRNWTDKLDTVRTFFHTSQSGLLKIGLRIKTATGDSKLKMDLYDQQKEIEIEKSDEFQNVYVGEFNVESTGYQEIDLSGVSADGEDFGGVSHVIVAGEAAPASVKYVKDDFYWGRRGPSVHLGYEVPEEAGDVEYFYNEITVPEGNDVIGSYFMANGFSHGYFGIQVNSETERRVLFSVWSPYSTDNPEDIPEDKRIVLLEKGEGVHAGEFGNEGSGGQSYRKFMWEAGKTYGFLLKGVPYDSESTAYTAWFFDPDAGNWSLIASFKRPETSNYLTGLYSFLENFITDAGVLKRTGYYSNQWVINSSGEWHEISTATFTADATARKDARLDYEGGVENGRFYLKNCGFFDEHTTIGTSLSRVESGQYPEIDFDQLPSEK</sequence>
<evidence type="ECO:0000313" key="2">
    <source>
        <dbReference type="EMBL" id="PWD98976.1"/>
    </source>
</evidence>
<name>A0A2U2B7F2_9BACT</name>
<organism evidence="2 3">
    <name type="scientific">Marinilabilia rubra</name>
    <dbReference type="NCBI Taxonomy" id="2162893"/>
    <lineage>
        <taxon>Bacteria</taxon>
        <taxon>Pseudomonadati</taxon>
        <taxon>Bacteroidota</taxon>
        <taxon>Bacteroidia</taxon>
        <taxon>Marinilabiliales</taxon>
        <taxon>Marinilabiliaceae</taxon>
        <taxon>Marinilabilia</taxon>
    </lineage>
</organism>
<protein>
    <submittedName>
        <fullName evidence="2">Nematoblast specific protein</fullName>
    </submittedName>
</protein>
<evidence type="ECO:0000259" key="1">
    <source>
        <dbReference type="Pfam" id="PF16871"/>
    </source>
</evidence>
<reference evidence="2 3" key="1">
    <citation type="submission" date="2018-05" db="EMBL/GenBank/DDBJ databases">
        <title>Marinilabilia rubrum sp. nov., isolated from saltern sediment.</title>
        <authorList>
            <person name="Zhang R."/>
        </authorList>
    </citation>
    <scope>NUCLEOTIDE SEQUENCE [LARGE SCALE GENOMIC DNA]</scope>
    <source>
        <strain evidence="2 3">WTE16</strain>
    </source>
</reference>